<feature type="non-terminal residue" evidence="3">
    <location>
        <position position="192"/>
    </location>
</feature>
<protein>
    <recommendedName>
        <fullName evidence="2">FAD dependent oxidoreductase domain-containing protein</fullName>
    </recommendedName>
</protein>
<gene>
    <name evidence="3" type="ORF">METZ01_LOCUS501993</name>
</gene>
<dbReference type="EMBL" id="UINC01220987">
    <property type="protein sequence ID" value="SVE49139.1"/>
    <property type="molecule type" value="Genomic_DNA"/>
</dbReference>
<dbReference type="Gene3D" id="3.50.50.60">
    <property type="entry name" value="FAD/NAD(P)-binding domain"/>
    <property type="match status" value="1"/>
</dbReference>
<sequence length="192" mass="20775">METDVLVIGGGISGCALAYFLAKEGVETILVEKSGLNSQASGANSGSIHGQIPHDVFVEKGEDWALGFGPTLGFIAESVTFWKVLEEMLGTDLEFRLTGGLLVASSDAEMRDVRQKIGIEKKFGIQVEVLDKKDLQKIAPYISESMVGGAFYPEEGKANPLLVTPAFAHEAERYGVKIIRQAEVESIVIEDR</sequence>
<keyword evidence="1" id="KW-0560">Oxidoreductase</keyword>
<evidence type="ECO:0000259" key="2">
    <source>
        <dbReference type="Pfam" id="PF01266"/>
    </source>
</evidence>
<dbReference type="SUPFAM" id="SSF51905">
    <property type="entry name" value="FAD/NAD(P)-binding domain"/>
    <property type="match status" value="1"/>
</dbReference>
<accession>A0A383DXR1</accession>
<evidence type="ECO:0000313" key="3">
    <source>
        <dbReference type="EMBL" id="SVE49139.1"/>
    </source>
</evidence>
<proteinExistence type="predicted"/>
<name>A0A383DXR1_9ZZZZ</name>
<evidence type="ECO:0000256" key="1">
    <source>
        <dbReference type="ARBA" id="ARBA00023002"/>
    </source>
</evidence>
<dbReference type="InterPro" id="IPR036188">
    <property type="entry name" value="FAD/NAD-bd_sf"/>
</dbReference>
<dbReference type="GO" id="GO:0005737">
    <property type="term" value="C:cytoplasm"/>
    <property type="evidence" value="ECO:0007669"/>
    <property type="project" value="TreeGrafter"/>
</dbReference>
<reference evidence="3" key="1">
    <citation type="submission" date="2018-05" db="EMBL/GenBank/DDBJ databases">
        <authorList>
            <person name="Lanie J.A."/>
            <person name="Ng W.-L."/>
            <person name="Kazmierczak K.M."/>
            <person name="Andrzejewski T.M."/>
            <person name="Davidsen T.M."/>
            <person name="Wayne K.J."/>
            <person name="Tettelin H."/>
            <person name="Glass J.I."/>
            <person name="Rusch D."/>
            <person name="Podicherti R."/>
            <person name="Tsui H.-C.T."/>
            <person name="Winkler M.E."/>
        </authorList>
    </citation>
    <scope>NUCLEOTIDE SEQUENCE</scope>
</reference>
<dbReference type="InterPro" id="IPR006076">
    <property type="entry name" value="FAD-dep_OxRdtase"/>
</dbReference>
<dbReference type="GO" id="GO:0016491">
    <property type="term" value="F:oxidoreductase activity"/>
    <property type="evidence" value="ECO:0007669"/>
    <property type="project" value="UniProtKB-KW"/>
</dbReference>
<dbReference type="AlphaFoldDB" id="A0A383DXR1"/>
<dbReference type="PANTHER" id="PTHR13847:SF287">
    <property type="entry name" value="FAD-DEPENDENT OXIDOREDUCTASE DOMAIN-CONTAINING PROTEIN 1"/>
    <property type="match status" value="1"/>
</dbReference>
<dbReference type="Gene3D" id="3.30.9.10">
    <property type="entry name" value="D-Amino Acid Oxidase, subunit A, domain 2"/>
    <property type="match status" value="1"/>
</dbReference>
<organism evidence="3">
    <name type="scientific">marine metagenome</name>
    <dbReference type="NCBI Taxonomy" id="408172"/>
    <lineage>
        <taxon>unclassified sequences</taxon>
        <taxon>metagenomes</taxon>
        <taxon>ecological metagenomes</taxon>
    </lineage>
</organism>
<dbReference type="Pfam" id="PF01266">
    <property type="entry name" value="DAO"/>
    <property type="match status" value="1"/>
</dbReference>
<dbReference type="PANTHER" id="PTHR13847">
    <property type="entry name" value="SARCOSINE DEHYDROGENASE-RELATED"/>
    <property type="match status" value="1"/>
</dbReference>
<feature type="domain" description="FAD dependent oxidoreductase" evidence="2">
    <location>
        <begin position="4"/>
        <end position="188"/>
    </location>
</feature>